<evidence type="ECO:0000313" key="2">
    <source>
        <dbReference type="EMBL" id="OUS38446.1"/>
    </source>
</evidence>
<dbReference type="EMBL" id="MABE01000606">
    <property type="protein sequence ID" value="OUS38446.1"/>
    <property type="molecule type" value="Genomic_DNA"/>
</dbReference>
<dbReference type="Proteomes" id="UP000227088">
    <property type="component" value="Unassembled WGS sequence"/>
</dbReference>
<feature type="compositionally biased region" description="Polar residues" evidence="1">
    <location>
        <begin position="211"/>
        <end position="221"/>
    </location>
</feature>
<name>A0A1Y5HMC3_OLEAN</name>
<evidence type="ECO:0000313" key="3">
    <source>
        <dbReference type="Proteomes" id="UP000227088"/>
    </source>
</evidence>
<reference evidence="3" key="1">
    <citation type="journal article" date="2017" name="Proc. Natl. Acad. Sci. U.S.A.">
        <title>Simulation of Deepwater Horizon oil plume reveals substrate specialization within a complex community of hydrocarbon degraders.</title>
        <authorList>
            <person name="Hu P."/>
            <person name="Dubinsky E.A."/>
            <person name="Probst A.J."/>
            <person name="Wang J."/>
            <person name="Sieber C.M.K."/>
            <person name="Tom L.M."/>
            <person name="Gardinali P."/>
            <person name="Banfield J.F."/>
            <person name="Atlas R.M."/>
            <person name="Andersen G.L."/>
        </authorList>
    </citation>
    <scope>NUCLEOTIDE SEQUENCE [LARGE SCALE GENOMIC DNA]</scope>
</reference>
<evidence type="ECO:0000256" key="1">
    <source>
        <dbReference type="SAM" id="MobiDB-lite"/>
    </source>
</evidence>
<proteinExistence type="predicted"/>
<feature type="region of interest" description="Disordered" evidence="1">
    <location>
        <begin position="211"/>
        <end position="246"/>
    </location>
</feature>
<organism evidence="2 3">
    <name type="scientific">Oleispira antarctica</name>
    <dbReference type="NCBI Taxonomy" id="188908"/>
    <lineage>
        <taxon>Bacteria</taxon>
        <taxon>Pseudomonadati</taxon>
        <taxon>Pseudomonadota</taxon>
        <taxon>Gammaproteobacteria</taxon>
        <taxon>Oceanospirillales</taxon>
        <taxon>Oceanospirillaceae</taxon>
        <taxon>Oleispira</taxon>
    </lineage>
</organism>
<protein>
    <submittedName>
        <fullName evidence="2">Uncharacterized protein</fullName>
    </submittedName>
</protein>
<sequence length="246" mass="28788">MVVILISILCITILWLFQIKRQRAIERARKTVIYTAQITQIHQIVESAAQFLDDNLLCFLAKRIDESANQLAKHKIQLDKRSRNTQEQALLWISEPKKIRKQARSRKPESQQKRLLLLKSIIQHIRQAISKHTIPRKEALSLASSTKVSKIKLACYYHQQDADNAIKKQDTQAAIQTLKKIKALLSQVEPRPADLEHNFISCSELLEQQQEIMKQSKPQSTKRLEEEFDKQEEMDQDWQKKQLYDP</sequence>
<gene>
    <name evidence="2" type="ORF">A9R00_10435</name>
</gene>
<feature type="compositionally biased region" description="Basic and acidic residues" evidence="1">
    <location>
        <begin position="231"/>
        <end position="246"/>
    </location>
</feature>
<comment type="caution">
    <text evidence="2">The sequence shown here is derived from an EMBL/GenBank/DDBJ whole genome shotgun (WGS) entry which is preliminary data.</text>
</comment>
<dbReference type="AlphaFoldDB" id="A0A1Y5HMC3"/>
<accession>A0A1Y5HMC3</accession>